<dbReference type="Proteomes" id="UP000269708">
    <property type="component" value="Unassembled WGS sequence"/>
</dbReference>
<dbReference type="Pfam" id="PF06961">
    <property type="entry name" value="DUF1294"/>
    <property type="match status" value="1"/>
</dbReference>
<keyword evidence="1" id="KW-1133">Transmembrane helix</keyword>
<sequence>MLEAILAWLLVANVLAFAVYGYDKAMARRGAARVPENSLLGLAAVGGSAGAWLAMRAFRHKTEKRGFRVAFWAIVAVQLAALGAWAAWWLGLFGR</sequence>
<feature type="transmembrane region" description="Helical" evidence="1">
    <location>
        <begin position="70"/>
        <end position="90"/>
    </location>
</feature>
<dbReference type="AlphaFoldDB" id="A0A3N4VV91"/>
<evidence type="ECO:0000313" key="2">
    <source>
        <dbReference type="EMBL" id="RPE80967.1"/>
    </source>
</evidence>
<accession>A0A3N4VV91</accession>
<keyword evidence="1" id="KW-0472">Membrane</keyword>
<evidence type="ECO:0000313" key="3">
    <source>
        <dbReference type="Proteomes" id="UP000269708"/>
    </source>
</evidence>
<proteinExistence type="predicted"/>
<protein>
    <submittedName>
        <fullName evidence="2">Uncharacterized membrane protein YsdA (DUF1294 family)</fullName>
    </submittedName>
</protein>
<dbReference type="RefSeq" id="WP_199742077.1">
    <property type="nucleotide sequence ID" value="NZ_RKQN01000001.1"/>
</dbReference>
<gene>
    <name evidence="2" type="ORF">EDC50_0134</name>
</gene>
<comment type="caution">
    <text evidence="2">The sequence shown here is derived from an EMBL/GenBank/DDBJ whole genome shotgun (WGS) entry which is preliminary data.</text>
</comment>
<keyword evidence="1" id="KW-0812">Transmembrane</keyword>
<name>A0A3N4VV91_9GAMM</name>
<evidence type="ECO:0000256" key="1">
    <source>
        <dbReference type="SAM" id="Phobius"/>
    </source>
</evidence>
<dbReference type="EMBL" id="RKQN01000001">
    <property type="protein sequence ID" value="RPE80967.1"/>
    <property type="molecule type" value="Genomic_DNA"/>
</dbReference>
<feature type="transmembrane region" description="Helical" evidence="1">
    <location>
        <begin position="40"/>
        <end position="58"/>
    </location>
</feature>
<organism evidence="2 3">
    <name type="scientific">Vulcaniibacterium tengchongense</name>
    <dbReference type="NCBI Taxonomy" id="1273429"/>
    <lineage>
        <taxon>Bacteria</taxon>
        <taxon>Pseudomonadati</taxon>
        <taxon>Pseudomonadota</taxon>
        <taxon>Gammaproteobacteria</taxon>
        <taxon>Lysobacterales</taxon>
        <taxon>Lysobacteraceae</taxon>
        <taxon>Vulcaniibacterium</taxon>
    </lineage>
</organism>
<reference evidence="2 3" key="1">
    <citation type="submission" date="2018-11" db="EMBL/GenBank/DDBJ databases">
        <title>Genomic Encyclopedia of Type Strains, Phase IV (KMG-IV): sequencing the most valuable type-strain genomes for metagenomic binning, comparative biology and taxonomic classification.</title>
        <authorList>
            <person name="Goeker M."/>
        </authorList>
    </citation>
    <scope>NUCLEOTIDE SEQUENCE [LARGE SCALE GENOMIC DNA]</scope>
    <source>
        <strain evidence="2 3">DSM 25623</strain>
    </source>
</reference>
<dbReference type="InterPro" id="IPR010718">
    <property type="entry name" value="DUF1294"/>
</dbReference>
<keyword evidence="3" id="KW-1185">Reference proteome</keyword>